<dbReference type="RefSeq" id="WP_157438187.1">
    <property type="nucleotide sequence ID" value="NZ_JAAXPI010000103.1"/>
</dbReference>
<organism evidence="1 2">
    <name type="scientific">Actinomadura latina</name>
    <dbReference type="NCBI Taxonomy" id="163603"/>
    <lineage>
        <taxon>Bacteria</taxon>
        <taxon>Bacillati</taxon>
        <taxon>Actinomycetota</taxon>
        <taxon>Actinomycetes</taxon>
        <taxon>Streptosporangiales</taxon>
        <taxon>Thermomonosporaceae</taxon>
        <taxon>Actinomadura</taxon>
    </lineage>
</organism>
<keyword evidence="2" id="KW-1185">Reference proteome</keyword>
<gene>
    <name evidence="1" type="ORF">HGB48_34735</name>
</gene>
<comment type="caution">
    <text evidence="1">The sequence shown here is derived from an EMBL/GenBank/DDBJ whole genome shotgun (WGS) entry which is preliminary data.</text>
</comment>
<evidence type="ECO:0000313" key="1">
    <source>
        <dbReference type="EMBL" id="NKZ08861.1"/>
    </source>
</evidence>
<proteinExistence type="predicted"/>
<sequence length="135" mass="14683">MEEHDAPELIHLADDLGNSVVLRVTGQESGGLTGVIEVGSYFVSGGIKTWLDAEDLTAWEKVLDSLAQGDDGAAWREGQRATELHLEIDDGGRVHAAVVDSHSFLVTVELTIEVAADWLDDHRDRLTATRALLPR</sequence>
<dbReference type="EMBL" id="JAAXPI010000103">
    <property type="protein sequence ID" value="NKZ08861.1"/>
    <property type="molecule type" value="Genomic_DNA"/>
</dbReference>
<name>A0A846Z8V2_9ACTN</name>
<dbReference type="Proteomes" id="UP000579250">
    <property type="component" value="Unassembled WGS sequence"/>
</dbReference>
<protein>
    <submittedName>
        <fullName evidence="1">Uncharacterized protein</fullName>
    </submittedName>
</protein>
<dbReference type="InterPro" id="IPR046003">
    <property type="entry name" value="DUF5959"/>
</dbReference>
<dbReference type="Pfam" id="PF19384">
    <property type="entry name" value="DUF5959"/>
    <property type="match status" value="1"/>
</dbReference>
<reference evidence="1 2" key="1">
    <citation type="submission" date="2020-04" db="EMBL/GenBank/DDBJ databases">
        <title>MicrobeNet Type strains.</title>
        <authorList>
            <person name="Nicholson A.C."/>
        </authorList>
    </citation>
    <scope>NUCLEOTIDE SEQUENCE [LARGE SCALE GENOMIC DNA]</scope>
    <source>
        <strain evidence="1 2">ATCC BAA-277</strain>
    </source>
</reference>
<evidence type="ECO:0000313" key="2">
    <source>
        <dbReference type="Proteomes" id="UP000579250"/>
    </source>
</evidence>
<accession>A0A846Z8V2</accession>
<dbReference type="AlphaFoldDB" id="A0A846Z8V2"/>